<dbReference type="Proteomes" id="UP001635816">
    <property type="component" value="Unassembled WGS sequence"/>
</dbReference>
<organism evidence="3 4">
    <name type="scientific">Mycolicibacterium nivoides</name>
    <dbReference type="NCBI Taxonomy" id="2487344"/>
    <lineage>
        <taxon>Bacteria</taxon>
        <taxon>Bacillati</taxon>
        <taxon>Actinomycetota</taxon>
        <taxon>Actinomycetes</taxon>
        <taxon>Mycobacteriales</taxon>
        <taxon>Mycobacteriaceae</taxon>
        <taxon>Mycolicibacterium</taxon>
    </lineage>
</organism>
<dbReference type="SUPFAM" id="SSF53474">
    <property type="entry name" value="alpha/beta-Hydrolases"/>
    <property type="match status" value="1"/>
</dbReference>
<feature type="region of interest" description="Disordered" evidence="2">
    <location>
        <begin position="156"/>
        <end position="179"/>
    </location>
</feature>
<accession>A0ABW9L9W2</accession>
<protein>
    <submittedName>
        <fullName evidence="3">Cutinase family protein</fullName>
    </submittedName>
</protein>
<sequence>MMFLMRVEQLIFGSLCDIHRQPTPVEANVMFHRRPPHLRQPNTYESLMSRGIHLYVSEPEELQSRSISFVDSLRSRIGGRSLGAAIDMASADLPPEISGHVAAVADFGGPRTLFAEVLSPGPLPAIGPLYAGKMIDMCVPNDPICFEGGWICAHTPPTSRPGGSRMRRPMPRAGCSRSA</sequence>
<gene>
    <name evidence="3" type="ORF">ACK4CT_09275</name>
</gene>
<keyword evidence="1" id="KW-0378">Hydrolase</keyword>
<dbReference type="InterPro" id="IPR000675">
    <property type="entry name" value="Cutinase/axe"/>
</dbReference>
<dbReference type="Gene3D" id="3.40.50.1820">
    <property type="entry name" value="alpha/beta hydrolase"/>
    <property type="match status" value="1"/>
</dbReference>
<dbReference type="InterPro" id="IPR029058">
    <property type="entry name" value="AB_hydrolase_fold"/>
</dbReference>
<evidence type="ECO:0000313" key="3">
    <source>
        <dbReference type="EMBL" id="MFN6543371.1"/>
    </source>
</evidence>
<dbReference type="RefSeq" id="WP_409543003.1">
    <property type="nucleotide sequence ID" value="NZ_JBKBDD010000003.1"/>
</dbReference>
<reference evidence="3 4" key="1">
    <citation type="submission" date="2024-12" db="EMBL/GenBank/DDBJ databases">
        <title>The coexistence of Mycolicibacterium septicum and Mycolicibacterium nivoides in clinical samples.</title>
        <authorList>
            <person name="Wang C."/>
            <person name="Feng Y."/>
            <person name="Zong Z."/>
        </authorList>
    </citation>
    <scope>NUCLEOTIDE SEQUENCE [LARGE SCALE GENOMIC DNA]</scope>
    <source>
        <strain evidence="3 4">120309</strain>
    </source>
</reference>
<dbReference type="EMBL" id="JBKBDD010000003">
    <property type="protein sequence ID" value="MFN6543371.1"/>
    <property type="molecule type" value="Genomic_DNA"/>
</dbReference>
<keyword evidence="4" id="KW-1185">Reference proteome</keyword>
<evidence type="ECO:0000313" key="4">
    <source>
        <dbReference type="Proteomes" id="UP001635816"/>
    </source>
</evidence>
<evidence type="ECO:0000256" key="1">
    <source>
        <dbReference type="ARBA" id="ARBA00022801"/>
    </source>
</evidence>
<comment type="caution">
    <text evidence="3">The sequence shown here is derived from an EMBL/GenBank/DDBJ whole genome shotgun (WGS) entry which is preliminary data.</text>
</comment>
<evidence type="ECO:0000256" key="2">
    <source>
        <dbReference type="SAM" id="MobiDB-lite"/>
    </source>
</evidence>
<proteinExistence type="predicted"/>
<dbReference type="Pfam" id="PF01083">
    <property type="entry name" value="Cutinase"/>
    <property type="match status" value="1"/>
</dbReference>
<name>A0ABW9L9W2_9MYCO</name>